<feature type="transmembrane region" description="Helical" evidence="1">
    <location>
        <begin position="188"/>
        <end position="207"/>
    </location>
</feature>
<evidence type="ECO:0008006" key="4">
    <source>
        <dbReference type="Google" id="ProtNLM"/>
    </source>
</evidence>
<keyword evidence="1" id="KW-0812">Transmembrane</keyword>
<keyword evidence="3" id="KW-1185">Reference proteome</keyword>
<reference evidence="2 3" key="1">
    <citation type="submission" date="2018-03" db="EMBL/GenBank/DDBJ databases">
        <title>Whole genome sequencing of Histamine producing bacteria.</title>
        <authorList>
            <person name="Butler K."/>
        </authorList>
    </citation>
    <scope>NUCLEOTIDE SEQUENCE [LARGE SCALE GENOMIC DNA]</scope>
    <source>
        <strain evidence="2 3">DSM 16190</strain>
    </source>
</reference>
<evidence type="ECO:0000313" key="3">
    <source>
        <dbReference type="Proteomes" id="UP000240904"/>
    </source>
</evidence>
<comment type="caution">
    <text evidence="2">The sequence shown here is derived from an EMBL/GenBank/DDBJ whole genome shotgun (WGS) entry which is preliminary data.</text>
</comment>
<dbReference type="AlphaFoldDB" id="A0A2T3N113"/>
<evidence type="ECO:0000256" key="1">
    <source>
        <dbReference type="SAM" id="Phobius"/>
    </source>
</evidence>
<keyword evidence="1" id="KW-0472">Membrane</keyword>
<feature type="transmembrane region" description="Helical" evidence="1">
    <location>
        <begin position="58"/>
        <end position="79"/>
    </location>
</feature>
<dbReference type="OrthoDB" id="5295350at2"/>
<sequence length="286" mass="30936">MANFSTHLNCAAIASGLAATTLLSAGNIQPITALWLAFLGSIGGLLPDIDSDNSTSMITLFGLLAGICSFVMVCHIYPRVTMLELILYAVSLYAFIRFSAKSVFEKVTIHRGCCHSLAFVVLLGMCIVCLASLMGYSENTSWLSGLFVTAGGVLHLVLDEICSVDLANRKIKSSFGTALKIISRRNPVISLAQIAAIIALCVSAPSYDSTLSLLADWQQFQFRPAWLDLKTVLYCLRDFLNSTGDILKDYHIPFDAGYSQQTPFGLGIAIGNRRLNSFSGSGLENR</sequence>
<evidence type="ECO:0000313" key="2">
    <source>
        <dbReference type="EMBL" id="PSW05986.1"/>
    </source>
</evidence>
<dbReference type="InterPro" id="IPR007404">
    <property type="entry name" value="YdjM-like"/>
</dbReference>
<dbReference type="RefSeq" id="WP_107282368.1">
    <property type="nucleotide sequence ID" value="NZ_PYMC01000003.1"/>
</dbReference>
<gene>
    <name evidence="2" type="ORF">C9I89_05545</name>
</gene>
<protein>
    <recommendedName>
        <fullName evidence="4">Metal-dependent hydrolase</fullName>
    </recommendedName>
</protein>
<accession>A0A2T3N113</accession>
<dbReference type="Pfam" id="PF04307">
    <property type="entry name" value="YdjM"/>
    <property type="match status" value="1"/>
</dbReference>
<keyword evidence="1" id="KW-1133">Transmembrane helix</keyword>
<organism evidence="2 3">
    <name type="scientific">Photobacterium lipolyticum</name>
    <dbReference type="NCBI Taxonomy" id="266810"/>
    <lineage>
        <taxon>Bacteria</taxon>
        <taxon>Pseudomonadati</taxon>
        <taxon>Pseudomonadota</taxon>
        <taxon>Gammaproteobacteria</taxon>
        <taxon>Vibrionales</taxon>
        <taxon>Vibrionaceae</taxon>
        <taxon>Photobacterium</taxon>
    </lineage>
</organism>
<feature type="transmembrane region" description="Helical" evidence="1">
    <location>
        <begin position="116"/>
        <end position="136"/>
    </location>
</feature>
<dbReference type="EMBL" id="PYMC01000003">
    <property type="protein sequence ID" value="PSW05986.1"/>
    <property type="molecule type" value="Genomic_DNA"/>
</dbReference>
<name>A0A2T3N113_9GAMM</name>
<proteinExistence type="predicted"/>
<dbReference type="Proteomes" id="UP000240904">
    <property type="component" value="Unassembled WGS sequence"/>
</dbReference>
<feature type="transmembrane region" description="Helical" evidence="1">
    <location>
        <begin position="142"/>
        <end position="167"/>
    </location>
</feature>